<evidence type="ECO:0008006" key="5">
    <source>
        <dbReference type="Google" id="ProtNLM"/>
    </source>
</evidence>
<feature type="region of interest" description="Disordered" evidence="1">
    <location>
        <begin position="529"/>
        <end position="558"/>
    </location>
</feature>
<keyword evidence="2" id="KW-0732">Signal</keyword>
<feature type="chain" id="PRO_5006457286" description="Trichohyalin" evidence="2">
    <location>
        <begin position="20"/>
        <end position="1493"/>
    </location>
</feature>
<gene>
    <name evidence="3" type="primary">Dvir\GJ21192</name>
    <name evidence="3" type="ORF">Dvir_GJ21192</name>
</gene>
<feature type="region of interest" description="Disordered" evidence="1">
    <location>
        <begin position="1152"/>
        <end position="1229"/>
    </location>
</feature>
<dbReference type="Proteomes" id="UP000008792">
    <property type="component" value="Unassembled WGS sequence"/>
</dbReference>
<dbReference type="eggNOG" id="ENOG502QPW5">
    <property type="taxonomic scope" value="Eukaryota"/>
</dbReference>
<feature type="signal peptide" evidence="2">
    <location>
        <begin position="1"/>
        <end position="19"/>
    </location>
</feature>
<reference evidence="3 4" key="1">
    <citation type="journal article" date="2007" name="Nature">
        <title>Evolution of genes and genomes on the Drosophila phylogeny.</title>
        <authorList>
            <consortium name="Drosophila 12 Genomes Consortium"/>
            <person name="Clark A.G."/>
            <person name="Eisen M.B."/>
            <person name="Smith D.R."/>
            <person name="Bergman C.M."/>
            <person name="Oliver B."/>
            <person name="Markow T.A."/>
            <person name="Kaufman T.C."/>
            <person name="Kellis M."/>
            <person name="Gelbart W."/>
            <person name="Iyer V.N."/>
            <person name="Pollard D.A."/>
            <person name="Sackton T.B."/>
            <person name="Larracuente A.M."/>
            <person name="Singh N.D."/>
            <person name="Abad J.P."/>
            <person name="Abt D.N."/>
            <person name="Adryan B."/>
            <person name="Aguade M."/>
            <person name="Akashi H."/>
            <person name="Anderson W.W."/>
            <person name="Aquadro C.F."/>
            <person name="Ardell D.H."/>
            <person name="Arguello R."/>
            <person name="Artieri C.G."/>
            <person name="Barbash D.A."/>
            <person name="Barker D."/>
            <person name="Barsanti P."/>
            <person name="Batterham P."/>
            <person name="Batzoglou S."/>
            <person name="Begun D."/>
            <person name="Bhutkar A."/>
            <person name="Blanco E."/>
            <person name="Bosak S.A."/>
            <person name="Bradley R.K."/>
            <person name="Brand A.D."/>
            <person name="Brent M.R."/>
            <person name="Brooks A.N."/>
            <person name="Brown R.H."/>
            <person name="Butlin R.K."/>
            <person name="Caggese C."/>
            <person name="Calvi B.R."/>
            <person name="Bernardo de Carvalho A."/>
            <person name="Caspi A."/>
            <person name="Castrezana S."/>
            <person name="Celniker S.E."/>
            <person name="Chang J.L."/>
            <person name="Chapple C."/>
            <person name="Chatterji S."/>
            <person name="Chinwalla A."/>
            <person name="Civetta A."/>
            <person name="Clifton S.W."/>
            <person name="Comeron J.M."/>
            <person name="Costello J.C."/>
            <person name="Coyne J.A."/>
            <person name="Daub J."/>
            <person name="David R.G."/>
            <person name="Delcher A.L."/>
            <person name="Delehaunty K."/>
            <person name="Do C.B."/>
            <person name="Ebling H."/>
            <person name="Edwards K."/>
            <person name="Eickbush T."/>
            <person name="Evans J.D."/>
            <person name="Filipski A."/>
            <person name="Findeiss S."/>
            <person name="Freyhult E."/>
            <person name="Fulton L."/>
            <person name="Fulton R."/>
            <person name="Garcia A.C."/>
            <person name="Gardiner A."/>
            <person name="Garfield D.A."/>
            <person name="Garvin B.E."/>
            <person name="Gibson G."/>
            <person name="Gilbert D."/>
            <person name="Gnerre S."/>
            <person name="Godfrey J."/>
            <person name="Good R."/>
            <person name="Gotea V."/>
            <person name="Gravely B."/>
            <person name="Greenberg A.J."/>
            <person name="Griffiths-Jones S."/>
            <person name="Gross S."/>
            <person name="Guigo R."/>
            <person name="Gustafson E.A."/>
            <person name="Haerty W."/>
            <person name="Hahn M.W."/>
            <person name="Halligan D.L."/>
            <person name="Halpern A.L."/>
            <person name="Halter G.M."/>
            <person name="Han M.V."/>
            <person name="Heger A."/>
            <person name="Hillier L."/>
            <person name="Hinrichs A.S."/>
            <person name="Holmes I."/>
            <person name="Hoskins R.A."/>
            <person name="Hubisz M.J."/>
            <person name="Hultmark D."/>
            <person name="Huntley M.A."/>
            <person name="Jaffe D.B."/>
            <person name="Jagadeeshan S."/>
            <person name="Jeck W.R."/>
            <person name="Johnson J."/>
            <person name="Jones C.D."/>
            <person name="Jordan W.C."/>
            <person name="Karpen G.H."/>
            <person name="Kataoka E."/>
            <person name="Keightley P.D."/>
            <person name="Kheradpour P."/>
            <person name="Kirkness E.F."/>
            <person name="Koerich L.B."/>
            <person name="Kristiansen K."/>
            <person name="Kudrna D."/>
            <person name="Kulathinal R.J."/>
            <person name="Kumar S."/>
            <person name="Kwok R."/>
            <person name="Lander E."/>
            <person name="Langley C.H."/>
            <person name="Lapoint R."/>
            <person name="Lazzaro B.P."/>
            <person name="Lee S.J."/>
            <person name="Levesque L."/>
            <person name="Li R."/>
            <person name="Lin C.F."/>
            <person name="Lin M.F."/>
            <person name="Lindblad-Toh K."/>
            <person name="Llopart A."/>
            <person name="Long M."/>
            <person name="Low L."/>
            <person name="Lozovsky E."/>
            <person name="Lu J."/>
            <person name="Luo M."/>
            <person name="Machado C.A."/>
            <person name="Makalowski W."/>
            <person name="Marzo M."/>
            <person name="Matsuda M."/>
            <person name="Matzkin L."/>
            <person name="McAllister B."/>
            <person name="McBride C.S."/>
            <person name="McKernan B."/>
            <person name="McKernan K."/>
            <person name="Mendez-Lago M."/>
            <person name="Minx P."/>
            <person name="Mollenhauer M.U."/>
            <person name="Montooth K."/>
            <person name="Mount S.M."/>
            <person name="Mu X."/>
            <person name="Myers E."/>
            <person name="Negre B."/>
            <person name="Newfeld S."/>
            <person name="Nielsen R."/>
            <person name="Noor M.A."/>
            <person name="O'Grady P."/>
            <person name="Pachter L."/>
            <person name="Papaceit M."/>
            <person name="Parisi M.J."/>
            <person name="Parisi M."/>
            <person name="Parts L."/>
            <person name="Pedersen J.S."/>
            <person name="Pesole G."/>
            <person name="Phillippy A.M."/>
            <person name="Ponting C.P."/>
            <person name="Pop M."/>
            <person name="Porcelli D."/>
            <person name="Powell J.R."/>
            <person name="Prohaska S."/>
            <person name="Pruitt K."/>
            <person name="Puig M."/>
            <person name="Quesneville H."/>
            <person name="Ram K.R."/>
            <person name="Rand D."/>
            <person name="Rasmussen M.D."/>
            <person name="Reed L.K."/>
            <person name="Reenan R."/>
            <person name="Reily A."/>
            <person name="Remington K.A."/>
            <person name="Rieger T.T."/>
            <person name="Ritchie M.G."/>
            <person name="Robin C."/>
            <person name="Rogers Y.H."/>
            <person name="Rohde C."/>
            <person name="Rozas J."/>
            <person name="Rubenfield M.J."/>
            <person name="Ruiz A."/>
            <person name="Russo S."/>
            <person name="Salzberg S.L."/>
            <person name="Sanchez-Gracia A."/>
            <person name="Saranga D.J."/>
            <person name="Sato H."/>
            <person name="Schaeffer S.W."/>
            <person name="Schatz M.C."/>
            <person name="Schlenke T."/>
            <person name="Schwartz R."/>
            <person name="Segarra C."/>
            <person name="Singh R.S."/>
            <person name="Sirot L."/>
            <person name="Sirota M."/>
            <person name="Sisneros N.B."/>
            <person name="Smith C.D."/>
            <person name="Smith T.F."/>
            <person name="Spieth J."/>
            <person name="Stage D.E."/>
            <person name="Stark A."/>
            <person name="Stephan W."/>
            <person name="Strausberg R.L."/>
            <person name="Strempel S."/>
            <person name="Sturgill D."/>
            <person name="Sutton G."/>
            <person name="Sutton G.G."/>
            <person name="Tao W."/>
            <person name="Teichmann S."/>
            <person name="Tobari Y.N."/>
            <person name="Tomimura Y."/>
            <person name="Tsolas J.M."/>
            <person name="Valente V.L."/>
            <person name="Venter E."/>
            <person name="Venter J.C."/>
            <person name="Vicario S."/>
            <person name="Vieira F.G."/>
            <person name="Vilella A.J."/>
            <person name="Villasante A."/>
            <person name="Walenz B."/>
            <person name="Wang J."/>
            <person name="Wasserman M."/>
            <person name="Watts T."/>
            <person name="Wilson D."/>
            <person name="Wilson R.K."/>
            <person name="Wing R.A."/>
            <person name="Wolfner M.F."/>
            <person name="Wong A."/>
            <person name="Wong G.K."/>
            <person name="Wu C.I."/>
            <person name="Wu G."/>
            <person name="Yamamoto D."/>
            <person name="Yang H.P."/>
            <person name="Yang S.P."/>
            <person name="Yorke J.A."/>
            <person name="Yoshida K."/>
            <person name="Zdobnov E."/>
            <person name="Zhang P."/>
            <person name="Zhang Y."/>
            <person name="Zimin A.V."/>
            <person name="Baldwin J."/>
            <person name="Abdouelleil A."/>
            <person name="Abdulkadir J."/>
            <person name="Abebe A."/>
            <person name="Abera B."/>
            <person name="Abreu J."/>
            <person name="Acer S.C."/>
            <person name="Aftuck L."/>
            <person name="Alexander A."/>
            <person name="An P."/>
            <person name="Anderson E."/>
            <person name="Anderson S."/>
            <person name="Arachi H."/>
            <person name="Azer M."/>
            <person name="Bachantsang P."/>
            <person name="Barry A."/>
            <person name="Bayul T."/>
            <person name="Berlin A."/>
            <person name="Bessette D."/>
            <person name="Bloom T."/>
            <person name="Blye J."/>
            <person name="Boguslavskiy L."/>
            <person name="Bonnet C."/>
            <person name="Boukhgalter B."/>
            <person name="Bourzgui I."/>
            <person name="Brown A."/>
            <person name="Cahill P."/>
            <person name="Channer S."/>
            <person name="Cheshatsang Y."/>
            <person name="Chuda L."/>
            <person name="Citroen M."/>
            <person name="Collymore A."/>
            <person name="Cooke P."/>
            <person name="Costello M."/>
            <person name="D'Aco K."/>
            <person name="Daza R."/>
            <person name="De Haan G."/>
            <person name="DeGray S."/>
            <person name="DeMaso C."/>
            <person name="Dhargay N."/>
            <person name="Dooley K."/>
            <person name="Dooley E."/>
            <person name="Doricent M."/>
            <person name="Dorje P."/>
            <person name="Dorjee K."/>
            <person name="Dupes A."/>
            <person name="Elong R."/>
            <person name="Falk J."/>
            <person name="Farina A."/>
            <person name="Faro S."/>
            <person name="Ferguson D."/>
            <person name="Fisher S."/>
            <person name="Foley C.D."/>
            <person name="Franke A."/>
            <person name="Friedrich D."/>
            <person name="Gadbois L."/>
            <person name="Gearin G."/>
            <person name="Gearin C.R."/>
            <person name="Giannoukos G."/>
            <person name="Goode T."/>
            <person name="Graham J."/>
            <person name="Grandbois E."/>
            <person name="Grewal S."/>
            <person name="Gyaltsen K."/>
            <person name="Hafez N."/>
            <person name="Hagos B."/>
            <person name="Hall J."/>
            <person name="Henson C."/>
            <person name="Hollinger A."/>
            <person name="Honan T."/>
            <person name="Huard M.D."/>
            <person name="Hughes L."/>
            <person name="Hurhula B."/>
            <person name="Husby M.E."/>
            <person name="Kamat A."/>
            <person name="Kanga B."/>
            <person name="Kashin S."/>
            <person name="Khazanovich D."/>
            <person name="Kisner P."/>
            <person name="Lance K."/>
            <person name="Lara M."/>
            <person name="Lee W."/>
            <person name="Lennon N."/>
            <person name="Letendre F."/>
            <person name="LeVine R."/>
            <person name="Lipovsky A."/>
            <person name="Liu X."/>
            <person name="Liu J."/>
            <person name="Liu S."/>
            <person name="Lokyitsang T."/>
            <person name="Lokyitsang Y."/>
            <person name="Lubonja R."/>
            <person name="Lui A."/>
            <person name="MacDonald P."/>
            <person name="Magnisalis V."/>
            <person name="Maru K."/>
            <person name="Matthews C."/>
            <person name="McCusker W."/>
            <person name="McDonough S."/>
            <person name="Mehta T."/>
            <person name="Meldrim J."/>
            <person name="Meneus L."/>
            <person name="Mihai O."/>
            <person name="Mihalev A."/>
            <person name="Mihova T."/>
            <person name="Mittelman R."/>
            <person name="Mlenga V."/>
            <person name="Montmayeur A."/>
            <person name="Mulrain L."/>
            <person name="Navidi A."/>
            <person name="Naylor J."/>
            <person name="Negash T."/>
            <person name="Nguyen T."/>
            <person name="Nguyen N."/>
            <person name="Nicol R."/>
            <person name="Norbu C."/>
            <person name="Norbu N."/>
            <person name="Novod N."/>
            <person name="O'Neill B."/>
            <person name="Osman S."/>
            <person name="Markiewicz E."/>
            <person name="Oyono O.L."/>
            <person name="Patti C."/>
            <person name="Phunkhang P."/>
            <person name="Pierre F."/>
            <person name="Priest M."/>
            <person name="Raghuraman S."/>
            <person name="Rege F."/>
            <person name="Reyes R."/>
            <person name="Rise C."/>
            <person name="Rogov P."/>
            <person name="Ross K."/>
            <person name="Ryan E."/>
            <person name="Settipalli S."/>
            <person name="Shea T."/>
            <person name="Sherpa N."/>
            <person name="Shi L."/>
            <person name="Shih D."/>
            <person name="Sparrow T."/>
            <person name="Spaulding J."/>
            <person name="Stalker J."/>
            <person name="Stange-Thomann N."/>
            <person name="Stavropoulos S."/>
            <person name="Stone C."/>
            <person name="Strader C."/>
            <person name="Tesfaye S."/>
            <person name="Thomson T."/>
            <person name="Thoulutsang Y."/>
            <person name="Thoulutsang D."/>
            <person name="Topham K."/>
            <person name="Topping I."/>
            <person name="Tsamla T."/>
            <person name="Vassiliev H."/>
            <person name="Vo A."/>
            <person name="Wangchuk T."/>
            <person name="Wangdi T."/>
            <person name="Weiand M."/>
            <person name="Wilkinson J."/>
            <person name="Wilson A."/>
            <person name="Yadav S."/>
            <person name="Young G."/>
            <person name="Yu Q."/>
            <person name="Zembek L."/>
            <person name="Zhong D."/>
            <person name="Zimmer A."/>
            <person name="Zwirko Z."/>
            <person name="Jaffe D.B."/>
            <person name="Alvarez P."/>
            <person name="Brockman W."/>
            <person name="Butler J."/>
            <person name="Chin C."/>
            <person name="Gnerre S."/>
            <person name="Grabherr M."/>
            <person name="Kleber M."/>
            <person name="Mauceli E."/>
            <person name="MacCallum I."/>
        </authorList>
    </citation>
    <scope>NUCLEOTIDE SEQUENCE [LARGE SCALE GENOMIC DNA]</scope>
    <source>
        <strain evidence="4">Tucson 15010-1051.87</strain>
    </source>
</reference>
<evidence type="ECO:0000313" key="4">
    <source>
        <dbReference type="Proteomes" id="UP000008792"/>
    </source>
</evidence>
<keyword evidence="4" id="KW-1185">Reference proteome</keyword>
<feature type="region of interest" description="Disordered" evidence="1">
    <location>
        <begin position="613"/>
        <end position="655"/>
    </location>
</feature>
<feature type="compositionally biased region" description="Basic and acidic residues" evidence="1">
    <location>
        <begin position="231"/>
        <end position="246"/>
    </location>
</feature>
<feature type="region of interest" description="Disordered" evidence="1">
    <location>
        <begin position="924"/>
        <end position="951"/>
    </location>
</feature>
<feature type="compositionally biased region" description="Polar residues" evidence="1">
    <location>
        <begin position="726"/>
        <end position="741"/>
    </location>
</feature>
<feature type="compositionally biased region" description="Polar residues" evidence="1">
    <location>
        <begin position="812"/>
        <end position="856"/>
    </location>
</feature>
<dbReference type="EMBL" id="CH940648">
    <property type="protein sequence ID" value="EDW59903.2"/>
    <property type="molecule type" value="Genomic_DNA"/>
</dbReference>
<dbReference type="OrthoDB" id="8035982at2759"/>
<proteinExistence type="predicted"/>
<feature type="compositionally biased region" description="Low complexity" evidence="1">
    <location>
        <begin position="754"/>
        <end position="774"/>
    </location>
</feature>
<feature type="compositionally biased region" description="Polar residues" evidence="1">
    <location>
        <begin position="775"/>
        <end position="789"/>
    </location>
</feature>
<evidence type="ECO:0000256" key="1">
    <source>
        <dbReference type="SAM" id="MobiDB-lite"/>
    </source>
</evidence>
<feature type="region of interest" description="Disordered" evidence="1">
    <location>
        <begin position="231"/>
        <end position="261"/>
    </location>
</feature>
<feature type="region of interest" description="Disordered" evidence="1">
    <location>
        <begin position="368"/>
        <end position="394"/>
    </location>
</feature>
<sequence length="1493" mass="166884">MIFLQFWWTLMVLTGTTNTLAPQAEPQAGSEQLRSFHNSVQEAHEQLHEIRSNYGDVQGAELYRHRRNSIDDLLASFAQAGEKETAPEKDDKELQQAADDWFRDMQAGVVHVLPATAAVEVAGGAAAADGDAVAAVAGAAEETSALVDSATGKYSRGTEKLKSRVYGDSYGKAMEQTEMGKVKKKYQDLTDMNLPVKHLPEKQPYEVIRGGATELDIKLKHVQRLLHNQEMEQSRAEERKQAKPNKEAGQLPQYGDEPVPDGVYEQTLARLQVARVSNPNNLSHEANYKLSKIEQEAAEQSAKTRYPSGILKKRSSISGFNPMNEIKLKTSNRLMRKGMGPSLPSNALTDTLRAHYVDDIIMRRERKLERERQKAQQQQLQQRQLDGEEEKISPVSSYDTLNALDGSVSSSLDAANVHLMDTPQSYDYRLPHLEQFPALSQQRSLPNLRDYAHANAKLKVERDRYKRHPEQLLETDAQLEQSEAGMVADKAMAEQGKDKLPEAEDLMAKLADPAAAGDKMQPKLDMATANEAKEEQQTAAVKAEAVDPIVEPKPQGHTQVKEIITDVQSAEKQLQAVNVNEPKQLRAQAQMQMPDVDQTQQINEAKSQLVNKAQPIGQLAAKQKDDGLQKASNGKLKREQPHKAAELGPRSGICKSHPDAVVKLLANKISQHSSDKDRDKRHIKRWSWHRVHRQKANHNANVANETPHYKRRSKRSVDQPPVETQAEPQSEGQSVRQSDAQTRTHAESQSEGLSEPQSAGQSEGQSESHSEGQSNALSEPQLAGQSATQLEPEPRSKRQSKLEPQAEAHLKQQASAEANAQMEPQAQSQSEILPEEQSQGQSNRRPQSEAQLNAQLEPQPRSKRYPKLDAQTYPQLESQSEAPLELQDASKRSSKLLDSFEDHNGNRVGFGSLGNGMLTLRTEEDNESNGLPYPRHQRSSFKKEEAAQEVGTLDSNTFSNSRYQVPMMNQRNNNLVYQQQQQQHQLQQQQQQLHQQQQQFMPQQHQQQQAAAAASLETNQLKPLYGVHRYFGPLFNKGNKLNVVNDPCVTITTAAGTTAAAAGGSTLNPDCVPISTEATGTTAMPAGEEQQASNPCNSPDAVKLNVSLNARVCSDPRTKQIYGNGSICVQPSQQRLNADAYYTLQDALVDDNDEDLDSEERYSRQARQRSEEECKIKRKSKGKKSHASGGKRGEKKNSAAAKKTKAEQAKSSSSSSSSSSNCTGDPNGKTGAECSAGARKLDLNEPYSENYNKLLTGRLSENIVTAVFEMVGNDPSLDVLIPVLTRNNKCAAKHPKNFYQIRNNKNEKDLQEKEEMLRRTIESISDIIDKQMQQRNCIPLRPDLVEFYNIIMKTMAEQQKSRDKREANLRVLADDYEQKVRILEPANIEQKSRIVKKLLRQYEELPLEEQQHAASVRDELLMDLIYLRKMSDTLERGQRNAQLQNVLRKSSVSDDADDPQAYQDYTPRFIKLLRTAEIFKEVGEQQARAFIGL</sequence>
<name>B4LLY3_DROVI</name>
<feature type="compositionally biased region" description="Polar residues" evidence="1">
    <location>
        <begin position="872"/>
        <end position="881"/>
    </location>
</feature>
<dbReference type="InParanoid" id="B4LLY3"/>
<dbReference type="STRING" id="7244.B4LLY3"/>
<accession>B4LLY3</accession>
<dbReference type="HOGENOM" id="CLU_002585_0_0_1"/>
<organism evidence="3 4">
    <name type="scientific">Drosophila virilis</name>
    <name type="common">Fruit fly</name>
    <dbReference type="NCBI Taxonomy" id="7244"/>
    <lineage>
        <taxon>Eukaryota</taxon>
        <taxon>Metazoa</taxon>
        <taxon>Ecdysozoa</taxon>
        <taxon>Arthropoda</taxon>
        <taxon>Hexapoda</taxon>
        <taxon>Insecta</taxon>
        <taxon>Pterygota</taxon>
        <taxon>Neoptera</taxon>
        <taxon>Endopterygota</taxon>
        <taxon>Diptera</taxon>
        <taxon>Brachycera</taxon>
        <taxon>Muscomorpha</taxon>
        <taxon>Ephydroidea</taxon>
        <taxon>Drosophilidae</taxon>
        <taxon>Drosophila</taxon>
    </lineage>
</organism>
<feature type="compositionally biased region" description="Basic and acidic residues" evidence="1">
    <location>
        <begin position="792"/>
        <end position="810"/>
    </location>
</feature>
<evidence type="ECO:0000313" key="3">
    <source>
        <dbReference type="EMBL" id="EDW59903.2"/>
    </source>
</evidence>
<feature type="region of interest" description="Disordered" evidence="1">
    <location>
        <begin position="691"/>
        <end position="890"/>
    </location>
</feature>
<evidence type="ECO:0000256" key="2">
    <source>
        <dbReference type="SAM" id="SignalP"/>
    </source>
</evidence>
<feature type="compositionally biased region" description="Basic and acidic residues" evidence="1">
    <location>
        <begin position="1159"/>
        <end position="1175"/>
    </location>
</feature>
<protein>
    <recommendedName>
        <fullName evidence="5">Trichohyalin</fullName>
    </recommendedName>
</protein>
<feature type="compositionally biased region" description="Low complexity" evidence="1">
    <location>
        <begin position="1209"/>
        <end position="1220"/>
    </location>
</feature>
<feature type="compositionally biased region" description="Basic residues" evidence="1">
    <location>
        <begin position="1176"/>
        <end position="1186"/>
    </location>
</feature>
<feature type="compositionally biased region" description="Basic and acidic residues" evidence="1">
    <location>
        <begin position="636"/>
        <end position="645"/>
    </location>
</feature>
<feature type="compositionally biased region" description="Low complexity" evidence="1">
    <location>
        <begin position="375"/>
        <end position="384"/>
    </location>
</feature>